<reference evidence="8" key="1">
    <citation type="submission" date="2021-02" db="EMBL/GenBank/DDBJ databases">
        <title>PHA producing bacteria isolated from coastal sediment in Guangdong, Shenzhen.</title>
        <authorList>
            <person name="Zheng W."/>
            <person name="Yu S."/>
            <person name="Huang Y."/>
        </authorList>
    </citation>
    <scope>NUCLEOTIDE SEQUENCE</scope>
    <source>
        <strain evidence="8">TN14-10</strain>
    </source>
</reference>
<dbReference type="Proteomes" id="UP000664303">
    <property type="component" value="Unassembled WGS sequence"/>
</dbReference>
<proteinExistence type="inferred from homology"/>
<evidence type="ECO:0000256" key="7">
    <source>
        <dbReference type="SAM" id="Phobius"/>
    </source>
</evidence>
<keyword evidence="6 7" id="KW-0472">Membrane</keyword>
<dbReference type="InterPro" id="IPR051907">
    <property type="entry name" value="DoxX-like_oxidoreductase"/>
</dbReference>
<name>A0A939DCU0_9GAMM</name>
<keyword evidence="9" id="KW-1185">Reference proteome</keyword>
<evidence type="ECO:0000256" key="5">
    <source>
        <dbReference type="ARBA" id="ARBA00022989"/>
    </source>
</evidence>
<keyword evidence="5 7" id="KW-1133">Transmembrane helix</keyword>
<dbReference type="EMBL" id="JAFKCZ010000003">
    <property type="protein sequence ID" value="MBN7795863.1"/>
    <property type="molecule type" value="Genomic_DNA"/>
</dbReference>
<comment type="similarity">
    <text evidence="2">Belongs to the DoxX family.</text>
</comment>
<dbReference type="InterPro" id="IPR032808">
    <property type="entry name" value="DoxX"/>
</dbReference>
<evidence type="ECO:0000256" key="6">
    <source>
        <dbReference type="ARBA" id="ARBA00023136"/>
    </source>
</evidence>
<comment type="caution">
    <text evidence="8">The sequence shown here is derived from an EMBL/GenBank/DDBJ whole genome shotgun (WGS) entry which is preliminary data.</text>
</comment>
<evidence type="ECO:0000256" key="1">
    <source>
        <dbReference type="ARBA" id="ARBA00004651"/>
    </source>
</evidence>
<dbReference type="AlphaFoldDB" id="A0A939DCU0"/>
<dbReference type="RefSeq" id="WP_206559303.1">
    <property type="nucleotide sequence ID" value="NZ_JAFKCZ010000003.1"/>
</dbReference>
<comment type="subcellular location">
    <subcellularLocation>
        <location evidence="1">Cell membrane</location>
        <topology evidence="1">Multi-pass membrane protein</topology>
    </subcellularLocation>
</comment>
<feature type="transmembrane region" description="Helical" evidence="7">
    <location>
        <begin position="97"/>
        <end position="116"/>
    </location>
</feature>
<evidence type="ECO:0000313" key="8">
    <source>
        <dbReference type="EMBL" id="MBN7795863.1"/>
    </source>
</evidence>
<evidence type="ECO:0000256" key="3">
    <source>
        <dbReference type="ARBA" id="ARBA00022475"/>
    </source>
</evidence>
<evidence type="ECO:0000256" key="2">
    <source>
        <dbReference type="ARBA" id="ARBA00006679"/>
    </source>
</evidence>
<gene>
    <name evidence="8" type="ORF">JYP50_04625</name>
</gene>
<evidence type="ECO:0000313" key="9">
    <source>
        <dbReference type="Proteomes" id="UP000664303"/>
    </source>
</evidence>
<protein>
    <submittedName>
        <fullName evidence="8">DoxX family protein</fullName>
    </submittedName>
</protein>
<feature type="transmembrane region" description="Helical" evidence="7">
    <location>
        <begin position="64"/>
        <end position="90"/>
    </location>
</feature>
<sequence>MYSTLARLNGFNAVIAYPAEKLQSLSLLGLRLYASWMFFPAGLLKVQNWGTTLFLFEEEYQVPLLSPVVAAWLGTMGELLFPLLLTLGLFSRFSAAGLFIVNLIAVLSLAVVPPAAMGQHVLWGLAMFVVVVWGPGKLSADQLLSHWVARHPSSRV</sequence>
<organism evidence="8 9">
    <name type="scientific">Parahaliea mediterranea</name>
    <dbReference type="NCBI Taxonomy" id="651086"/>
    <lineage>
        <taxon>Bacteria</taxon>
        <taxon>Pseudomonadati</taxon>
        <taxon>Pseudomonadota</taxon>
        <taxon>Gammaproteobacteria</taxon>
        <taxon>Cellvibrionales</taxon>
        <taxon>Halieaceae</taxon>
        <taxon>Parahaliea</taxon>
    </lineage>
</organism>
<accession>A0A939DCU0</accession>
<dbReference type="GO" id="GO:0005886">
    <property type="term" value="C:plasma membrane"/>
    <property type="evidence" value="ECO:0007669"/>
    <property type="project" value="UniProtKB-SubCell"/>
</dbReference>
<evidence type="ECO:0000256" key="4">
    <source>
        <dbReference type="ARBA" id="ARBA00022692"/>
    </source>
</evidence>
<dbReference type="PANTHER" id="PTHR33452:SF1">
    <property type="entry name" value="INNER MEMBRANE PROTEIN YPHA-RELATED"/>
    <property type="match status" value="1"/>
</dbReference>
<keyword evidence="3" id="KW-1003">Cell membrane</keyword>
<dbReference type="PANTHER" id="PTHR33452">
    <property type="entry name" value="OXIDOREDUCTASE CATD-RELATED"/>
    <property type="match status" value="1"/>
</dbReference>
<dbReference type="Pfam" id="PF07681">
    <property type="entry name" value="DoxX"/>
    <property type="match status" value="1"/>
</dbReference>
<feature type="transmembrane region" description="Helical" evidence="7">
    <location>
        <begin position="122"/>
        <end position="140"/>
    </location>
</feature>
<keyword evidence="4 7" id="KW-0812">Transmembrane</keyword>